<dbReference type="Pfam" id="PF03741">
    <property type="entry name" value="TerC"/>
    <property type="match status" value="1"/>
</dbReference>
<name>A0ABR7LTG3_9ACTN</name>
<accession>A0ABR7LTG3</accession>
<comment type="similarity">
    <text evidence="2">Belongs to the TerC family.</text>
</comment>
<keyword evidence="5 6" id="KW-0472">Membrane</keyword>
<organism evidence="7 8">
    <name type="scientific">Actinomadura alba</name>
    <dbReference type="NCBI Taxonomy" id="406431"/>
    <lineage>
        <taxon>Bacteria</taxon>
        <taxon>Bacillati</taxon>
        <taxon>Actinomycetota</taxon>
        <taxon>Actinomycetes</taxon>
        <taxon>Streptosporangiales</taxon>
        <taxon>Thermomonosporaceae</taxon>
        <taxon>Actinomadura</taxon>
    </lineage>
</organism>
<feature type="transmembrane region" description="Helical" evidence="6">
    <location>
        <begin position="190"/>
        <end position="217"/>
    </location>
</feature>
<protein>
    <submittedName>
        <fullName evidence="7">TerC family protein</fullName>
    </submittedName>
</protein>
<evidence type="ECO:0000256" key="5">
    <source>
        <dbReference type="ARBA" id="ARBA00023136"/>
    </source>
</evidence>
<dbReference type="PANTHER" id="PTHR30238">
    <property type="entry name" value="MEMBRANE BOUND PREDICTED REDOX MODULATOR"/>
    <property type="match status" value="1"/>
</dbReference>
<feature type="transmembrane region" description="Helical" evidence="6">
    <location>
        <begin position="223"/>
        <end position="244"/>
    </location>
</feature>
<evidence type="ECO:0000313" key="7">
    <source>
        <dbReference type="EMBL" id="MBC6467787.1"/>
    </source>
</evidence>
<feature type="transmembrane region" description="Helical" evidence="6">
    <location>
        <begin position="104"/>
        <end position="127"/>
    </location>
</feature>
<dbReference type="EMBL" id="JABVEC010000014">
    <property type="protein sequence ID" value="MBC6467787.1"/>
    <property type="molecule type" value="Genomic_DNA"/>
</dbReference>
<dbReference type="PANTHER" id="PTHR30238:SF0">
    <property type="entry name" value="THYLAKOID MEMBRANE PROTEIN TERC, CHLOROPLASTIC"/>
    <property type="match status" value="1"/>
</dbReference>
<evidence type="ECO:0000313" key="8">
    <source>
        <dbReference type="Proteomes" id="UP000805614"/>
    </source>
</evidence>
<dbReference type="Proteomes" id="UP000805614">
    <property type="component" value="Unassembled WGS sequence"/>
</dbReference>
<proteinExistence type="inferred from homology"/>
<comment type="subcellular location">
    <subcellularLocation>
        <location evidence="1">Membrane</location>
        <topology evidence="1">Multi-pass membrane protein</topology>
    </subcellularLocation>
</comment>
<evidence type="ECO:0000256" key="3">
    <source>
        <dbReference type="ARBA" id="ARBA00022692"/>
    </source>
</evidence>
<feature type="transmembrane region" description="Helical" evidence="6">
    <location>
        <begin position="133"/>
        <end position="149"/>
    </location>
</feature>
<sequence>MNVPLWVWAVTLGALVALILADLIWIDRSGGKEFGTRQAAFWSGVYIALAVLFGLGVLAFAGGDYAAQFYAGFVTEKSLSVDNLFVFYVIMTRFAVPRESQHRVLMLGVVLALVLRGIFIAIGAAVIAQFQGVFFVFGAFLIWTAFGLLRTGHDENAGDNALMRWSRRVLPTTEEYDGARISIKRNGRRLFTPLFIVVIAIGSTDLLFALDSIPAIFGLTKEPYLVFTTNAFALMGLVQLYFLLGGLVRRLVYLSHGLAAILGFIGVKLILEALHGYHVSWAPEIPIWLSLSIIGGTLAVTTVASVIGIRRGAGEGPAAGEGDDTGGKVIAAD</sequence>
<evidence type="ECO:0000256" key="2">
    <source>
        <dbReference type="ARBA" id="ARBA00007511"/>
    </source>
</evidence>
<feature type="transmembrane region" description="Helical" evidence="6">
    <location>
        <begin position="251"/>
        <end position="271"/>
    </location>
</feature>
<feature type="transmembrane region" description="Helical" evidence="6">
    <location>
        <begin position="67"/>
        <end position="92"/>
    </location>
</feature>
<dbReference type="NCBIfam" id="TIGR03718">
    <property type="entry name" value="R_switched_Alx"/>
    <property type="match status" value="1"/>
</dbReference>
<evidence type="ECO:0000256" key="6">
    <source>
        <dbReference type="SAM" id="Phobius"/>
    </source>
</evidence>
<evidence type="ECO:0000256" key="1">
    <source>
        <dbReference type="ARBA" id="ARBA00004141"/>
    </source>
</evidence>
<keyword evidence="4 6" id="KW-1133">Transmembrane helix</keyword>
<dbReference type="InterPro" id="IPR005496">
    <property type="entry name" value="Integral_membrane_TerC"/>
</dbReference>
<feature type="transmembrane region" description="Helical" evidence="6">
    <location>
        <begin position="39"/>
        <end position="61"/>
    </location>
</feature>
<gene>
    <name evidence="7" type="ORF">HKK74_20135</name>
</gene>
<dbReference type="RefSeq" id="WP_187244786.1">
    <property type="nucleotide sequence ID" value="NZ_BAAAOK010000010.1"/>
</dbReference>
<feature type="transmembrane region" description="Helical" evidence="6">
    <location>
        <begin position="287"/>
        <end position="309"/>
    </location>
</feature>
<feature type="transmembrane region" description="Helical" evidence="6">
    <location>
        <begin position="6"/>
        <end position="27"/>
    </location>
</feature>
<keyword evidence="8" id="KW-1185">Reference proteome</keyword>
<evidence type="ECO:0000256" key="4">
    <source>
        <dbReference type="ARBA" id="ARBA00022989"/>
    </source>
</evidence>
<comment type="caution">
    <text evidence="7">The sequence shown here is derived from an EMBL/GenBank/DDBJ whole genome shotgun (WGS) entry which is preliminary data.</text>
</comment>
<reference evidence="7 8" key="1">
    <citation type="submission" date="2020-06" db="EMBL/GenBank/DDBJ databases">
        <title>Actinomadura xiongansis sp. nov., isolated from soil of Baiyangdian.</title>
        <authorList>
            <person name="Zhang X."/>
        </authorList>
    </citation>
    <scope>NUCLEOTIDE SEQUENCE [LARGE SCALE GENOMIC DNA]</scope>
    <source>
        <strain evidence="7 8">HBUM206468</strain>
    </source>
</reference>
<dbReference type="InterPro" id="IPR022369">
    <property type="entry name" value="Integral_membrane_TerC_rswitch"/>
</dbReference>
<keyword evidence="3 6" id="KW-0812">Transmembrane</keyword>